<reference evidence="9" key="1">
    <citation type="submission" date="2023-10" db="EMBL/GenBank/DDBJ databases">
        <title>Genome assembly of Pristionchus species.</title>
        <authorList>
            <person name="Yoshida K."/>
            <person name="Sommer R.J."/>
        </authorList>
    </citation>
    <scope>NUCLEOTIDE SEQUENCE</scope>
    <source>
        <strain evidence="9">RS5133</strain>
    </source>
</reference>
<dbReference type="AlphaFoldDB" id="A0AAV5W325"/>
<dbReference type="SUPFAM" id="SSF48264">
    <property type="entry name" value="Cytochrome P450"/>
    <property type="match status" value="1"/>
</dbReference>
<keyword evidence="10" id="KW-1185">Reference proteome</keyword>
<evidence type="ECO:0000256" key="4">
    <source>
        <dbReference type="ARBA" id="ARBA00023002"/>
    </source>
</evidence>
<dbReference type="GO" id="GO:0020037">
    <property type="term" value="F:heme binding"/>
    <property type="evidence" value="ECO:0007669"/>
    <property type="project" value="InterPro"/>
</dbReference>
<comment type="similarity">
    <text evidence="2 8">Belongs to the cytochrome P450 family.</text>
</comment>
<name>A0AAV5W325_9BILA</name>
<dbReference type="InterPro" id="IPR050182">
    <property type="entry name" value="Cytochrome_P450_fam2"/>
</dbReference>
<evidence type="ECO:0000256" key="3">
    <source>
        <dbReference type="ARBA" id="ARBA00022723"/>
    </source>
</evidence>
<dbReference type="GO" id="GO:0005506">
    <property type="term" value="F:iron ion binding"/>
    <property type="evidence" value="ECO:0007669"/>
    <property type="project" value="InterPro"/>
</dbReference>
<dbReference type="InterPro" id="IPR001128">
    <property type="entry name" value="Cyt_P450"/>
</dbReference>
<dbReference type="GO" id="GO:0006805">
    <property type="term" value="P:xenobiotic metabolic process"/>
    <property type="evidence" value="ECO:0007669"/>
    <property type="project" value="TreeGrafter"/>
</dbReference>
<feature type="non-terminal residue" evidence="9">
    <location>
        <position position="1"/>
    </location>
</feature>
<keyword evidence="5 7" id="KW-0408">Iron</keyword>
<feature type="binding site" description="axial binding residue" evidence="7">
    <location>
        <position position="443"/>
    </location>
    <ligand>
        <name>heme</name>
        <dbReference type="ChEBI" id="CHEBI:30413"/>
    </ligand>
    <ligandPart>
        <name>Fe</name>
        <dbReference type="ChEBI" id="CHEBI:18248"/>
    </ligandPart>
</feature>
<dbReference type="InterPro" id="IPR036396">
    <property type="entry name" value="Cyt_P450_sf"/>
</dbReference>
<proteinExistence type="inferred from homology"/>
<comment type="cofactor">
    <cofactor evidence="1 7">
        <name>heme</name>
        <dbReference type="ChEBI" id="CHEBI:30413"/>
    </cofactor>
</comment>
<dbReference type="GO" id="GO:0005737">
    <property type="term" value="C:cytoplasm"/>
    <property type="evidence" value="ECO:0007669"/>
    <property type="project" value="TreeGrafter"/>
</dbReference>
<dbReference type="Proteomes" id="UP001432322">
    <property type="component" value="Unassembled WGS sequence"/>
</dbReference>
<evidence type="ECO:0000256" key="2">
    <source>
        <dbReference type="ARBA" id="ARBA00010617"/>
    </source>
</evidence>
<dbReference type="PRINTS" id="PR00463">
    <property type="entry name" value="EP450I"/>
</dbReference>
<sequence length="498" mass="57266">ERMFLLPILAIGLYFFYHLYWKRRGLPPGPTPWPILGNLPGLIKKAPGYEAIKDWKAEFGPVFTYWYGANPVVTINDYAILKDTVLADASAYSDRFIPSEILRLYRGGEWGIIDTSGPLWSEHRRFALKTLRDFGMGKNLMEEKIQIEISSLIDSLRAEGNLPIDMYGHLDLAVGGIINNTVLGHRFDETNIDEFRKLRHLLEEQSRVINHPSFLLLMLLPSMRSFPYLRDAWKTIMDCRDNLFAFLREQIISHEREIDFDREDEPSDVCEAYLRERKRRVEMDGDEGHYSLKQLENLLFDLWVGGLETTTGNLGWAVVFLLHHPEVQALMRQEMITVVGKESVVKTEHRSALPYCGAVLMELQRLVNIVPLNLPRATTRDVTIGAYKLPAGTAVMPQISAILYDDTIFPDPHAFKPDRFLTEDGKLNSMEEWLPFSLGARRCPGESLAKMELFLFLTNIVYNFEILPESPEKIPPMQKTATTVSKPEKHLIKLRRIF</sequence>
<accession>A0AAV5W325</accession>
<dbReference type="PRINTS" id="PR00385">
    <property type="entry name" value="P450"/>
</dbReference>
<comment type="caution">
    <text evidence="9">The sequence shown here is derived from an EMBL/GenBank/DDBJ whole genome shotgun (WGS) entry which is preliminary data.</text>
</comment>
<keyword evidence="7 8" id="KW-0349">Heme</keyword>
<dbReference type="Gene3D" id="1.10.630.10">
    <property type="entry name" value="Cytochrome P450"/>
    <property type="match status" value="1"/>
</dbReference>
<keyword evidence="6 8" id="KW-0503">Monooxygenase</keyword>
<keyword evidence="4 8" id="KW-0560">Oxidoreductase</keyword>
<dbReference type="PROSITE" id="PS00086">
    <property type="entry name" value="CYTOCHROME_P450"/>
    <property type="match status" value="1"/>
</dbReference>
<dbReference type="GO" id="GO:0006082">
    <property type="term" value="P:organic acid metabolic process"/>
    <property type="evidence" value="ECO:0007669"/>
    <property type="project" value="TreeGrafter"/>
</dbReference>
<evidence type="ECO:0000313" key="9">
    <source>
        <dbReference type="EMBL" id="GMT25382.1"/>
    </source>
</evidence>
<dbReference type="FunFam" id="1.10.630.10:FF:000036">
    <property type="entry name" value="CYtochrome P450 family"/>
    <property type="match status" value="1"/>
</dbReference>
<evidence type="ECO:0000313" key="10">
    <source>
        <dbReference type="Proteomes" id="UP001432322"/>
    </source>
</evidence>
<keyword evidence="3 7" id="KW-0479">Metal-binding</keyword>
<organism evidence="9 10">
    <name type="scientific">Pristionchus fissidentatus</name>
    <dbReference type="NCBI Taxonomy" id="1538716"/>
    <lineage>
        <taxon>Eukaryota</taxon>
        <taxon>Metazoa</taxon>
        <taxon>Ecdysozoa</taxon>
        <taxon>Nematoda</taxon>
        <taxon>Chromadorea</taxon>
        <taxon>Rhabditida</taxon>
        <taxon>Rhabditina</taxon>
        <taxon>Diplogasteromorpha</taxon>
        <taxon>Diplogasteroidea</taxon>
        <taxon>Neodiplogasteridae</taxon>
        <taxon>Pristionchus</taxon>
    </lineage>
</organism>
<evidence type="ECO:0008006" key="11">
    <source>
        <dbReference type="Google" id="ProtNLM"/>
    </source>
</evidence>
<dbReference type="GO" id="GO:0016712">
    <property type="term" value="F:oxidoreductase activity, acting on paired donors, with incorporation or reduction of molecular oxygen, reduced flavin or flavoprotein as one donor, and incorporation of one atom of oxygen"/>
    <property type="evidence" value="ECO:0007669"/>
    <property type="project" value="TreeGrafter"/>
</dbReference>
<evidence type="ECO:0000256" key="6">
    <source>
        <dbReference type="ARBA" id="ARBA00023033"/>
    </source>
</evidence>
<dbReference type="PANTHER" id="PTHR24300:SF375">
    <property type="entry name" value="CYTOCHROME P450 FAMILY"/>
    <property type="match status" value="1"/>
</dbReference>
<evidence type="ECO:0000256" key="5">
    <source>
        <dbReference type="ARBA" id="ARBA00023004"/>
    </source>
</evidence>
<evidence type="ECO:0000256" key="7">
    <source>
        <dbReference type="PIRSR" id="PIRSR602401-1"/>
    </source>
</evidence>
<protein>
    <recommendedName>
        <fullName evidence="11">Cytochrome P450</fullName>
    </recommendedName>
</protein>
<dbReference type="CDD" id="cd20617">
    <property type="entry name" value="CYP1_2-like"/>
    <property type="match status" value="1"/>
</dbReference>
<dbReference type="EMBL" id="BTSY01000004">
    <property type="protein sequence ID" value="GMT25382.1"/>
    <property type="molecule type" value="Genomic_DNA"/>
</dbReference>
<dbReference type="Pfam" id="PF00067">
    <property type="entry name" value="p450"/>
    <property type="match status" value="1"/>
</dbReference>
<gene>
    <name evidence="9" type="ORF">PFISCL1PPCAC_16679</name>
</gene>
<dbReference type="PANTHER" id="PTHR24300">
    <property type="entry name" value="CYTOCHROME P450 508A4-RELATED"/>
    <property type="match status" value="1"/>
</dbReference>
<evidence type="ECO:0000256" key="8">
    <source>
        <dbReference type="RuleBase" id="RU000461"/>
    </source>
</evidence>
<evidence type="ECO:0000256" key="1">
    <source>
        <dbReference type="ARBA" id="ARBA00001971"/>
    </source>
</evidence>
<dbReference type="InterPro" id="IPR002401">
    <property type="entry name" value="Cyt_P450_E_grp-I"/>
</dbReference>
<dbReference type="InterPro" id="IPR017972">
    <property type="entry name" value="Cyt_P450_CS"/>
</dbReference>